<proteinExistence type="predicted"/>
<dbReference type="GO" id="GO:0016226">
    <property type="term" value="P:iron-sulfur cluster assembly"/>
    <property type="evidence" value="ECO:0007669"/>
    <property type="project" value="TreeGrafter"/>
</dbReference>
<dbReference type="PANTHER" id="PTHR19920:SF0">
    <property type="entry name" value="CYTOSOLIC IRON-SULFUR PROTEIN ASSEMBLY PROTEIN CIAO1-RELATED"/>
    <property type="match status" value="1"/>
</dbReference>
<dbReference type="PANTHER" id="PTHR19920">
    <property type="entry name" value="WD40 PROTEIN CIAO1"/>
    <property type="match status" value="1"/>
</dbReference>
<dbReference type="PROSITE" id="PS50294">
    <property type="entry name" value="WD_REPEATS_REGION"/>
    <property type="match status" value="3"/>
</dbReference>
<feature type="repeat" description="WD" evidence="1">
    <location>
        <begin position="397"/>
        <end position="438"/>
    </location>
</feature>
<reference evidence="2" key="1">
    <citation type="submission" date="2021-01" db="EMBL/GenBank/DDBJ databases">
        <authorList>
            <consortium name="Genoscope - CEA"/>
            <person name="William W."/>
        </authorList>
    </citation>
    <scope>NUCLEOTIDE SEQUENCE</scope>
</reference>
<organism evidence="2 3">
    <name type="scientific">Paramecium sonneborni</name>
    <dbReference type="NCBI Taxonomy" id="65129"/>
    <lineage>
        <taxon>Eukaryota</taxon>
        <taxon>Sar</taxon>
        <taxon>Alveolata</taxon>
        <taxon>Ciliophora</taxon>
        <taxon>Intramacronucleata</taxon>
        <taxon>Oligohymenophorea</taxon>
        <taxon>Peniculida</taxon>
        <taxon>Parameciidae</taxon>
        <taxon>Paramecium</taxon>
    </lineage>
</organism>
<gene>
    <name evidence="2" type="ORF">PSON_ATCC_30995.1.T0360200</name>
</gene>
<dbReference type="PROSITE" id="PS00678">
    <property type="entry name" value="WD_REPEATS_1"/>
    <property type="match status" value="1"/>
</dbReference>
<evidence type="ECO:0008006" key="4">
    <source>
        <dbReference type="Google" id="ProtNLM"/>
    </source>
</evidence>
<accession>A0A8S1MDH9</accession>
<comment type="caution">
    <text evidence="2">The sequence shown here is derived from an EMBL/GenBank/DDBJ whole genome shotgun (WGS) entry which is preliminary data.</text>
</comment>
<dbReference type="Proteomes" id="UP000692954">
    <property type="component" value="Unassembled WGS sequence"/>
</dbReference>
<evidence type="ECO:0000313" key="2">
    <source>
        <dbReference type="EMBL" id="CAD8077579.1"/>
    </source>
</evidence>
<dbReference type="PROSITE" id="PS50082">
    <property type="entry name" value="WD_REPEATS_2"/>
    <property type="match status" value="3"/>
</dbReference>
<evidence type="ECO:0000313" key="3">
    <source>
        <dbReference type="Proteomes" id="UP000692954"/>
    </source>
</evidence>
<dbReference type="InterPro" id="IPR001680">
    <property type="entry name" value="WD40_rpt"/>
</dbReference>
<dbReference type="InterPro" id="IPR019775">
    <property type="entry name" value="WD40_repeat_CS"/>
</dbReference>
<dbReference type="EMBL" id="CAJJDN010000036">
    <property type="protein sequence ID" value="CAD8077579.1"/>
    <property type="molecule type" value="Genomic_DNA"/>
</dbReference>
<dbReference type="SMART" id="SM00320">
    <property type="entry name" value="WD40"/>
    <property type="match status" value="4"/>
</dbReference>
<feature type="repeat" description="WD" evidence="1">
    <location>
        <begin position="299"/>
        <end position="331"/>
    </location>
</feature>
<sequence>MQEWQMKEEPESLVCCKHQAQIKYVLTNKGLIGKDKLKCQYCLEEKHNPQQLYTITQAIVKIQNNKNDEYVEQQRIIKDNLMTLYDHIEGITKFRQDALQFINGIQDALNNYKEELKQGLNISKTFSFFQELDFIETSPQILKIRQDAHQNIQNLRHKYSEKIVKNIYNLQNLISSNYELNQLIQMFNKRTDVQLSPIKVQNYMNSQMRNLEKIEFKQGLIPEIIFKGKNSEIIDAYKPLYHQKEKIISSKLKQIWPHLDKCQAISFNYDDSIFAAACNREINLWKLQDGTIINLIDTLQDHSQEIQTLIFSKQKNWLFSAGKDRSIILWKPIRVFTFNLFNFFNKKQQQLNAHQDSIIQLILDETENQLISCSSDNQISIWNVNYQRNSIQFEYSLQRHKRPVISISLSQNNNLLVSSGLDKQIIVWQLDKNKKWKFKQVIEQSEKDFGCRLSFISNDIIIWQSFKLGVTNISKEENGLFKELPNSRLDLAKNEENDGDYSFPSIFNYEKQLLIQKYHKSIYFITLNYQNNLKVQEEQIIFDDEQFCGNLSNDGKYFAVWSQQKFNIYEIFEQE</sequence>
<protein>
    <recommendedName>
        <fullName evidence="4">WD40-repeat-containing domain</fullName>
    </recommendedName>
</protein>
<dbReference type="GO" id="GO:0097361">
    <property type="term" value="C:cytosolic [4Fe-4S] assembly targeting complex"/>
    <property type="evidence" value="ECO:0007669"/>
    <property type="project" value="TreeGrafter"/>
</dbReference>
<feature type="repeat" description="WD" evidence="1">
    <location>
        <begin position="351"/>
        <end position="392"/>
    </location>
</feature>
<dbReference type="Pfam" id="PF00400">
    <property type="entry name" value="WD40"/>
    <property type="match status" value="3"/>
</dbReference>
<evidence type="ECO:0000256" key="1">
    <source>
        <dbReference type="PROSITE-ProRule" id="PRU00221"/>
    </source>
</evidence>
<keyword evidence="3" id="KW-1185">Reference proteome</keyword>
<keyword evidence="1" id="KW-0853">WD repeat</keyword>
<name>A0A8S1MDH9_9CILI</name>
<dbReference type="OrthoDB" id="63070at2759"/>
<dbReference type="AlphaFoldDB" id="A0A8S1MDH9"/>